<feature type="transmembrane region" description="Helical" evidence="1">
    <location>
        <begin position="425"/>
        <end position="444"/>
    </location>
</feature>
<dbReference type="Proteomes" id="UP000034350">
    <property type="component" value="Unassembled WGS sequence"/>
</dbReference>
<gene>
    <name evidence="2" type="ORF">AAJ76_6000019170</name>
</gene>
<keyword evidence="1" id="KW-1133">Transmembrane helix</keyword>
<proteinExistence type="predicted"/>
<dbReference type="SUPFAM" id="SSF53649">
    <property type="entry name" value="Alkaline phosphatase-like"/>
    <property type="match status" value="1"/>
</dbReference>
<feature type="transmembrane region" description="Helical" evidence="1">
    <location>
        <begin position="450"/>
        <end position="472"/>
    </location>
</feature>
<keyword evidence="1" id="KW-0472">Membrane</keyword>
<dbReference type="AlphaFoldDB" id="A0A0F9WAB6"/>
<feature type="transmembrane region" description="Helical" evidence="1">
    <location>
        <begin position="387"/>
        <end position="404"/>
    </location>
</feature>
<dbReference type="VEuPathDB" id="MicrosporidiaDB:G9O61_00g009990"/>
<dbReference type="EMBL" id="JPQZ01000060">
    <property type="protein sequence ID" value="KKO74556.1"/>
    <property type="molecule type" value="Genomic_DNA"/>
</dbReference>
<dbReference type="GO" id="GO:0051377">
    <property type="term" value="F:mannose-ethanolamine phosphotransferase activity"/>
    <property type="evidence" value="ECO:0007669"/>
    <property type="project" value="TreeGrafter"/>
</dbReference>
<accession>A0A0F9WAB6</accession>
<feature type="transmembrane region" description="Helical" evidence="1">
    <location>
        <begin position="590"/>
        <end position="606"/>
    </location>
</feature>
<keyword evidence="2" id="KW-0808">Transferase</keyword>
<feature type="transmembrane region" description="Helical" evidence="1">
    <location>
        <begin position="642"/>
        <end position="661"/>
    </location>
</feature>
<sequence>MFTKCLILLNIYFFLNGIFKRVKFDTNISTMKSKPKYDSVIYIVLDALRYDYIQDRAKNSSHFLHNKMSKYNSIKDKFEALSVCGIPTSTTCRVTGLLTGTPSNFLEGMKTFLKSSLDIDNMVNQMYDKYKGSVSFFGDATWLNLCPILKKCHTYAIDPYSKKDLIINEENAITALKKRVNIDKAILCHLISLDSLGHIHRTTSHPELKDSLERFDNMINDVFTKMGDNTLLVLTSDHGVTDEGEHGGVSTHEMSSFVSFISKKPMQIFNVDNKLKKIRKNFLGKRYDLENNFFIKNKGFQRPYIVHQDDILPTVCYLLGVCVPQNVHGNVIHELVDDSDFLQKFYEQKCLMVGRKAFNFTKKDDLYMAHYKLSEEIYNYFSGQHQMYLIISFVISLVLLKKLIFKFLQNIKNVKLQNIWRNFDMRWFTIFSAIIIVSHSVGAIKNESLVWILTFLFCNTGLNNIILVNMIWLHDKTDILSNISFYTCLIVYLLILQRKNLKFYILLCISVIKDFFPFFISSSTREIISLYPENKVLAFLIYKPKMNLILLILPYLNIDDICIYPLINLLSGLKDLEKIDYSVAYVFTDTPSYFETAIPFIFYFVYCRKLVKRPKSYFYINLFSLLCTFTVTYWEFDTMSFYFHFASRCFFVCLFCIIDLFN</sequence>
<keyword evidence="1" id="KW-0812">Transmembrane</keyword>
<dbReference type="PANTHER" id="PTHR23071:SF1">
    <property type="entry name" value="GPI ETHANOLAMINE PHOSPHATE TRANSFERASE 3"/>
    <property type="match status" value="1"/>
</dbReference>
<keyword evidence="3" id="KW-1185">Reference proteome</keyword>
<dbReference type="Gene3D" id="3.40.720.10">
    <property type="entry name" value="Alkaline Phosphatase, subunit A"/>
    <property type="match status" value="1"/>
</dbReference>
<dbReference type="InterPro" id="IPR017850">
    <property type="entry name" value="Alkaline_phosphatase_core_sf"/>
</dbReference>
<protein>
    <submittedName>
        <fullName evidence="2">Gpi ethanolamine phosphate transferase</fullName>
    </submittedName>
</protein>
<organism evidence="2 3">
    <name type="scientific">Vairimorpha ceranae</name>
    <dbReference type="NCBI Taxonomy" id="40302"/>
    <lineage>
        <taxon>Eukaryota</taxon>
        <taxon>Fungi</taxon>
        <taxon>Fungi incertae sedis</taxon>
        <taxon>Microsporidia</taxon>
        <taxon>Nosematidae</taxon>
        <taxon>Vairimorpha</taxon>
    </lineage>
</organism>
<dbReference type="VEuPathDB" id="MicrosporidiaDB:NCER_101185"/>
<comment type="caution">
    <text evidence="2">The sequence shown here is derived from an EMBL/GenBank/DDBJ whole genome shotgun (WGS) entry which is preliminary data.</text>
</comment>
<dbReference type="InterPro" id="IPR039524">
    <property type="entry name" value="PIGO/GPI13"/>
</dbReference>
<dbReference type="Pfam" id="PF01663">
    <property type="entry name" value="Phosphodiest"/>
    <property type="match status" value="1"/>
</dbReference>
<evidence type="ECO:0000313" key="3">
    <source>
        <dbReference type="Proteomes" id="UP000034350"/>
    </source>
</evidence>
<feature type="transmembrane region" description="Helical" evidence="1">
    <location>
        <begin position="503"/>
        <end position="520"/>
    </location>
</feature>
<evidence type="ECO:0000256" key="1">
    <source>
        <dbReference type="SAM" id="Phobius"/>
    </source>
</evidence>
<dbReference type="PANTHER" id="PTHR23071">
    <property type="entry name" value="PHOSPHATIDYLINOSITOL GLYCAN"/>
    <property type="match status" value="1"/>
</dbReference>
<dbReference type="RefSeq" id="XP_024330298.1">
    <property type="nucleotide sequence ID" value="XM_024476054.1"/>
</dbReference>
<reference evidence="2 3" key="1">
    <citation type="journal article" date="2015" name="Environ. Microbiol.">
        <title>Genome analyses suggest the presence of polyploidy and recent human-driven expansions in eight global populations of the honeybee pathogen Nosema ceranae.</title>
        <authorList>
            <person name="Pelin A."/>
            <person name="Selman M."/>
            <person name="Aris-Brosou S."/>
            <person name="Farinelli L."/>
            <person name="Corradi N."/>
        </authorList>
    </citation>
    <scope>NUCLEOTIDE SEQUENCE [LARGE SCALE GENOMIC DNA]</scope>
    <source>
        <strain evidence="2 3">PA08 1199</strain>
    </source>
</reference>
<feature type="transmembrane region" description="Helical" evidence="1">
    <location>
        <begin position="618"/>
        <end position="636"/>
    </location>
</feature>
<dbReference type="InterPro" id="IPR002591">
    <property type="entry name" value="Phosphodiest/P_Trfase"/>
</dbReference>
<name>A0A0F9WAB6_9MICR</name>
<dbReference type="VEuPathDB" id="MicrosporidiaDB:AAJ76_6000019170"/>
<feature type="transmembrane region" description="Helical" evidence="1">
    <location>
        <begin position="479"/>
        <end position="497"/>
    </location>
</feature>
<dbReference type="GO" id="GO:0006506">
    <property type="term" value="P:GPI anchor biosynthetic process"/>
    <property type="evidence" value="ECO:0007669"/>
    <property type="project" value="InterPro"/>
</dbReference>
<dbReference type="CDD" id="cd16019">
    <property type="entry name" value="GPI_EPT"/>
    <property type="match status" value="1"/>
</dbReference>
<evidence type="ECO:0000313" key="2">
    <source>
        <dbReference type="EMBL" id="KKO74556.1"/>
    </source>
</evidence>
<dbReference type="GeneID" id="36321002"/>
<dbReference type="GO" id="GO:0005789">
    <property type="term" value="C:endoplasmic reticulum membrane"/>
    <property type="evidence" value="ECO:0007669"/>
    <property type="project" value="TreeGrafter"/>
</dbReference>
<dbReference type="OrthoDB" id="272139at2759"/>